<dbReference type="InterPro" id="IPR001227">
    <property type="entry name" value="Ac_transferase_dom_sf"/>
</dbReference>
<dbReference type="Pfam" id="PF21607">
    <property type="entry name" value="FabD_helical_ins"/>
    <property type="match status" value="1"/>
</dbReference>
<evidence type="ECO:0000256" key="3">
    <source>
        <dbReference type="ARBA" id="ARBA00023315"/>
    </source>
</evidence>
<keyword evidence="2 6" id="KW-0808">Transferase</keyword>
<dbReference type="EMBL" id="JAWXVI010000011">
    <property type="protein sequence ID" value="MDX6191625.1"/>
    <property type="molecule type" value="Genomic_DNA"/>
</dbReference>
<dbReference type="InterPro" id="IPR016035">
    <property type="entry name" value="Acyl_Trfase/lysoPLipase"/>
</dbReference>
<dbReference type="PANTHER" id="PTHR42681">
    <property type="entry name" value="MALONYL-COA-ACYL CARRIER PROTEIN TRANSACYLASE, MITOCHONDRIAL"/>
    <property type="match status" value="1"/>
</dbReference>
<keyword evidence="7" id="KW-1185">Reference proteome</keyword>
<gene>
    <name evidence="6" type="primary">fabD</name>
    <name evidence="6" type="ORF">SGQ83_19885</name>
</gene>
<keyword evidence="3 6" id="KW-0012">Acyltransferase</keyword>
<dbReference type="GO" id="GO:0004314">
    <property type="term" value="F:[acyl-carrier-protein] S-malonyltransferase activity"/>
    <property type="evidence" value="ECO:0007669"/>
    <property type="project" value="UniProtKB-EC"/>
</dbReference>
<dbReference type="InterPro" id="IPR050858">
    <property type="entry name" value="Mal-CoA-ACP_Trans/PKS_FabD"/>
</dbReference>
<dbReference type="InterPro" id="IPR016036">
    <property type="entry name" value="Malonyl_transacylase_ACP-bd"/>
</dbReference>
<accession>A0ABU4RJP5</accession>
<evidence type="ECO:0000313" key="6">
    <source>
        <dbReference type="EMBL" id="MDX6191625.1"/>
    </source>
</evidence>
<name>A0ABU4RJP5_9FLAO</name>
<dbReference type="Gene3D" id="3.30.70.250">
    <property type="entry name" value="Malonyl-CoA ACP transacylase, ACP-binding"/>
    <property type="match status" value="1"/>
</dbReference>
<dbReference type="SUPFAM" id="SSF55048">
    <property type="entry name" value="Probable ACP-binding domain of malonyl-CoA ACP transacylase"/>
    <property type="match status" value="1"/>
</dbReference>
<evidence type="ECO:0000256" key="1">
    <source>
        <dbReference type="ARBA" id="ARBA00013258"/>
    </source>
</evidence>
<dbReference type="Proteomes" id="UP001273350">
    <property type="component" value="Unassembled WGS sequence"/>
</dbReference>
<evidence type="ECO:0000259" key="5">
    <source>
        <dbReference type="SMART" id="SM00827"/>
    </source>
</evidence>
<dbReference type="Pfam" id="PF00698">
    <property type="entry name" value="Acyl_transf_1"/>
    <property type="match status" value="1"/>
</dbReference>
<dbReference type="SUPFAM" id="SSF51412">
    <property type="entry name" value="Inosine monophosphate dehydrogenase (IMPDH)"/>
    <property type="match status" value="1"/>
</dbReference>
<sequence length="761" mass="85630">MKAIMFPGQGAQYKGMGKDLFEKYKDKMEIASNILGYDLEELCLKDPKKELNKTEFTQPALFVVNALKYEEQFASTQANYFIGHSLGEYNALLAAGAFDFETGVRIVQKRGALMGEASGGAMAAVLGLDEIALKEKLEEGGHHAIDIANFNTPAQVVVSGPEAAINQLVKDFDQQNIKIIQLLVTAPFHSRYMQSAVEEFNNFIHKLEFNKLKVPVVSNVTARSYNQHQIKDLLSKQIASSVQWVDSIRYLMGKNVKEYEEVGGDRLTKMVEQIQNNCTPIYEEIKIGKGIFNSEKQVEKETIEATETTINHRINTLGSSTFCKRYDTSYAYVAGGLHMGIASVEMVKKMANSQMLGFLGTKGRTIKEINNDIEKLQEQVTKERPFGVNLYHNILEPNKEIELVNKLLDNGITIIEAGGFSQITLALAYFRTVGLVRKKDQSIKCKNQIIAKISRPEVAEGFMKPVPERLIKRLLDKEWITQDQAEMAREIPLSGDICIEADPGGVTHRSAAFVLFPSIKSLRNQIQQQYEYKEPIHLGISGGIGTPEAAVSAFVMEADFVLTGSINQCTVESCLSPIAKELLQNSDVQDTAYIPDEELFEIGIQAQVLKKGVLFATRAKKLYELYQRYDSLEAIPDDVREQLELKYFKKTLPEVWKTIKQEFIQRGEISQIESIEERPKKKMATLFKYYLRLASQYALDGITEEQGNFQIQSGAALGAFNQWVKGTPLEVWQNRHVDEIGIKIMEAAEKLMKNKFTLAEV</sequence>
<dbReference type="Gene3D" id="3.40.366.10">
    <property type="entry name" value="Malonyl-Coenzyme A Acyl Carrier Protein, domain 2"/>
    <property type="match status" value="1"/>
</dbReference>
<evidence type="ECO:0000313" key="7">
    <source>
        <dbReference type="Proteomes" id="UP001273350"/>
    </source>
</evidence>
<evidence type="ECO:0000256" key="2">
    <source>
        <dbReference type="ARBA" id="ARBA00022679"/>
    </source>
</evidence>
<dbReference type="RefSeq" id="WP_230002156.1">
    <property type="nucleotide sequence ID" value="NZ_CP087134.1"/>
</dbReference>
<evidence type="ECO:0000256" key="4">
    <source>
        <dbReference type="ARBA" id="ARBA00048462"/>
    </source>
</evidence>
<dbReference type="PANTHER" id="PTHR42681:SF1">
    <property type="entry name" value="MALONYL-COA-ACYL CARRIER PROTEIN TRANSACYLASE, MITOCHONDRIAL"/>
    <property type="match status" value="1"/>
</dbReference>
<dbReference type="NCBIfam" id="TIGR00128">
    <property type="entry name" value="fabD"/>
    <property type="match status" value="1"/>
</dbReference>
<dbReference type="SMART" id="SM00827">
    <property type="entry name" value="PKS_AT"/>
    <property type="match status" value="1"/>
</dbReference>
<dbReference type="SUPFAM" id="SSF52151">
    <property type="entry name" value="FabD/lysophospholipase-like"/>
    <property type="match status" value="1"/>
</dbReference>
<dbReference type="Gene3D" id="3.20.20.70">
    <property type="entry name" value="Aldolase class I"/>
    <property type="match status" value="2"/>
</dbReference>
<protein>
    <recommendedName>
        <fullName evidence="1">[acyl-carrier-protein] S-malonyltransferase</fullName>
        <ecNumber evidence="1">2.3.1.39</ecNumber>
    </recommendedName>
</protein>
<organism evidence="6 7">
    <name type="scientific">Flavobacterium cupriresistens</name>
    <dbReference type="NCBI Taxonomy" id="2893885"/>
    <lineage>
        <taxon>Bacteria</taxon>
        <taxon>Pseudomonadati</taxon>
        <taxon>Bacteroidota</taxon>
        <taxon>Flavobacteriia</taxon>
        <taxon>Flavobacteriales</taxon>
        <taxon>Flavobacteriaceae</taxon>
        <taxon>Flavobacterium</taxon>
    </lineage>
</organism>
<dbReference type="InterPro" id="IPR049489">
    <property type="entry name" value="FabD-like_helical_ins"/>
</dbReference>
<dbReference type="EC" id="2.3.1.39" evidence="1"/>
<comment type="catalytic activity">
    <reaction evidence="4">
        <text>holo-[ACP] + malonyl-CoA = malonyl-[ACP] + CoA</text>
        <dbReference type="Rhea" id="RHEA:41792"/>
        <dbReference type="Rhea" id="RHEA-COMP:9623"/>
        <dbReference type="Rhea" id="RHEA-COMP:9685"/>
        <dbReference type="ChEBI" id="CHEBI:57287"/>
        <dbReference type="ChEBI" id="CHEBI:57384"/>
        <dbReference type="ChEBI" id="CHEBI:64479"/>
        <dbReference type="ChEBI" id="CHEBI:78449"/>
        <dbReference type="EC" id="2.3.1.39"/>
    </reaction>
</comment>
<dbReference type="InterPro" id="IPR014179">
    <property type="entry name" value="PfaD-like_TIM-barrel"/>
</dbReference>
<dbReference type="InterPro" id="IPR004410">
    <property type="entry name" value="Malonyl_CoA-ACP_transAc_FabD"/>
</dbReference>
<dbReference type="InterPro" id="IPR014043">
    <property type="entry name" value="Acyl_transferase_dom"/>
</dbReference>
<proteinExistence type="predicted"/>
<dbReference type="NCBIfam" id="TIGR02814">
    <property type="entry name" value="pfaD_fam"/>
    <property type="match status" value="1"/>
</dbReference>
<comment type="caution">
    <text evidence="6">The sequence shown here is derived from an EMBL/GenBank/DDBJ whole genome shotgun (WGS) entry which is preliminary data.</text>
</comment>
<reference evidence="6 7" key="1">
    <citation type="submission" date="2023-11" db="EMBL/GenBank/DDBJ databases">
        <title>Unpublished Manusciprt.</title>
        <authorList>
            <person name="Saticioglu I.B."/>
            <person name="Ay H."/>
            <person name="Ajmi N."/>
            <person name="Altun S."/>
            <person name="Duman M."/>
        </authorList>
    </citation>
    <scope>NUCLEOTIDE SEQUENCE [LARGE SCALE GENOMIC DNA]</scope>
    <source>
        <strain evidence="6 7">Fl-318</strain>
    </source>
</reference>
<dbReference type="InterPro" id="IPR013785">
    <property type="entry name" value="Aldolase_TIM"/>
</dbReference>
<feature type="domain" description="Malonyl-CoA:ACP transacylase (MAT)" evidence="5">
    <location>
        <begin position="5"/>
        <end position="278"/>
    </location>
</feature>